<accession>A0A1C4GPL8</accession>
<evidence type="ECO:0000313" key="1">
    <source>
        <dbReference type="EMBL" id="SCC69805.1"/>
    </source>
</evidence>
<dbReference type="EMBL" id="FMBC01000097">
    <property type="protein sequence ID" value="SCC69805.1"/>
    <property type="molecule type" value="Genomic_DNA"/>
</dbReference>
<gene>
    <name evidence="1" type="ORF">GA0061070_10973</name>
</gene>
<dbReference type="Proteomes" id="UP000198515">
    <property type="component" value="Unassembled WGS sequence"/>
</dbReference>
<keyword evidence="2" id="KW-1185">Reference proteome</keyword>
<proteinExistence type="predicted"/>
<name>A0A1C4GPL8_9ENTR</name>
<protein>
    <submittedName>
        <fullName evidence="1">Uncharacterized protein</fullName>
    </submittedName>
</protein>
<organism evidence="1 2">
    <name type="scientific">Kosakonia oryziphila</name>
    <dbReference type="NCBI Taxonomy" id="1005667"/>
    <lineage>
        <taxon>Bacteria</taxon>
        <taxon>Pseudomonadati</taxon>
        <taxon>Pseudomonadota</taxon>
        <taxon>Gammaproteobacteria</taxon>
        <taxon>Enterobacterales</taxon>
        <taxon>Enterobacteriaceae</taxon>
        <taxon>Kosakonia</taxon>
    </lineage>
</organism>
<sequence length="94" mass="10400">MTETVLTESPVRALVMIVLQSAEMASSMYGLSSENASLERFKMKTDLVITLGGSVRKRLHAIWMLSGTLLALVFSREAKIVLEDCDILELAKKI</sequence>
<reference evidence="2" key="1">
    <citation type="submission" date="2016-08" db="EMBL/GenBank/DDBJ databases">
        <authorList>
            <person name="Varghese N."/>
            <person name="Submissions Spin"/>
        </authorList>
    </citation>
    <scope>NUCLEOTIDE SEQUENCE [LARGE SCALE GENOMIC DNA]</scope>
    <source>
        <strain evidence="2">REICA_142</strain>
    </source>
</reference>
<evidence type="ECO:0000313" key="2">
    <source>
        <dbReference type="Proteomes" id="UP000198515"/>
    </source>
</evidence>
<dbReference type="AlphaFoldDB" id="A0A1C4GPL8"/>